<evidence type="ECO:0000313" key="4">
    <source>
        <dbReference type="EMBL" id="CAI3991001.1"/>
    </source>
</evidence>
<keyword evidence="6" id="KW-1185">Reference proteome</keyword>
<reference evidence="4" key="1">
    <citation type="submission" date="2022-10" db="EMBL/GenBank/DDBJ databases">
        <authorList>
            <person name="Chen Y."/>
            <person name="Dougan E. K."/>
            <person name="Chan C."/>
            <person name="Rhodes N."/>
            <person name="Thang M."/>
        </authorList>
    </citation>
    <scope>NUCLEOTIDE SEQUENCE</scope>
</reference>
<name>A0A9P1CIU6_9DINO</name>
<gene>
    <name evidence="4" type="ORF">C1SCF055_LOCUS17938</name>
</gene>
<proteinExistence type="predicted"/>
<evidence type="ECO:0000256" key="3">
    <source>
        <dbReference type="SAM" id="Phobius"/>
    </source>
</evidence>
<dbReference type="EMBL" id="CAMXCT020001538">
    <property type="protein sequence ID" value="CAL1144376.1"/>
    <property type="molecule type" value="Genomic_DNA"/>
</dbReference>
<feature type="region of interest" description="Disordered" evidence="2">
    <location>
        <begin position="298"/>
        <end position="374"/>
    </location>
</feature>
<evidence type="ECO:0000313" key="6">
    <source>
        <dbReference type="Proteomes" id="UP001152797"/>
    </source>
</evidence>
<organism evidence="4">
    <name type="scientific">Cladocopium goreaui</name>
    <dbReference type="NCBI Taxonomy" id="2562237"/>
    <lineage>
        <taxon>Eukaryota</taxon>
        <taxon>Sar</taxon>
        <taxon>Alveolata</taxon>
        <taxon>Dinophyceae</taxon>
        <taxon>Suessiales</taxon>
        <taxon>Symbiodiniaceae</taxon>
        <taxon>Cladocopium</taxon>
    </lineage>
</organism>
<feature type="coiled-coil region" evidence="1">
    <location>
        <begin position="185"/>
        <end position="289"/>
    </location>
</feature>
<evidence type="ECO:0000256" key="1">
    <source>
        <dbReference type="SAM" id="Coils"/>
    </source>
</evidence>
<feature type="compositionally biased region" description="Low complexity" evidence="2">
    <location>
        <begin position="298"/>
        <end position="308"/>
    </location>
</feature>
<feature type="compositionally biased region" description="Pro residues" evidence="2">
    <location>
        <begin position="309"/>
        <end position="321"/>
    </location>
</feature>
<keyword evidence="3" id="KW-1133">Transmembrane helix</keyword>
<evidence type="ECO:0000256" key="2">
    <source>
        <dbReference type="SAM" id="MobiDB-lite"/>
    </source>
</evidence>
<feature type="compositionally biased region" description="Basic and acidic residues" evidence="2">
    <location>
        <begin position="363"/>
        <end position="374"/>
    </location>
</feature>
<accession>A0A9P1CIU6</accession>
<feature type="transmembrane region" description="Helical" evidence="3">
    <location>
        <begin position="72"/>
        <end position="93"/>
    </location>
</feature>
<keyword evidence="1" id="KW-0175">Coiled coil</keyword>
<dbReference type="AlphaFoldDB" id="A0A9P1CIU6"/>
<evidence type="ECO:0000313" key="5">
    <source>
        <dbReference type="EMBL" id="CAL4778313.1"/>
    </source>
</evidence>
<protein>
    <submittedName>
        <fullName evidence="4">Uncharacterized protein</fullName>
    </submittedName>
</protein>
<comment type="caution">
    <text evidence="4">The sequence shown here is derived from an EMBL/GenBank/DDBJ whole genome shotgun (WGS) entry which is preliminary data.</text>
</comment>
<dbReference type="Proteomes" id="UP001152797">
    <property type="component" value="Unassembled WGS sequence"/>
</dbReference>
<feature type="compositionally biased region" description="Low complexity" evidence="2">
    <location>
        <begin position="397"/>
        <end position="406"/>
    </location>
</feature>
<feature type="region of interest" description="Disordered" evidence="2">
    <location>
        <begin position="386"/>
        <end position="406"/>
    </location>
</feature>
<reference evidence="5 6" key="2">
    <citation type="submission" date="2024-05" db="EMBL/GenBank/DDBJ databases">
        <authorList>
            <person name="Chen Y."/>
            <person name="Shah S."/>
            <person name="Dougan E. K."/>
            <person name="Thang M."/>
            <person name="Chan C."/>
        </authorList>
    </citation>
    <scope>NUCLEOTIDE SEQUENCE [LARGE SCALE GENOMIC DNA]</scope>
</reference>
<keyword evidence="3" id="KW-0472">Membrane</keyword>
<feature type="region of interest" description="Disordered" evidence="2">
    <location>
        <begin position="423"/>
        <end position="447"/>
    </location>
</feature>
<sequence length="447" mass="49056">MATGWDYGWQPREPAESSSSELQKKLDQARHDLSSCRAECDCGDCRVPQLSEHRQWKWIQDVATLVARHKNVLLTAAAVTAVAIALAAMLRLLSRKTRRGGLQHLRLPLTEAGGNRRWWRLPGVPGWCRLPRLQLRWRLPRCPQLTALMVALWSLPAQLWGKLKGLGRLCFCCAELDASGRVPWRQRAQNTRQSLQQAQEQLDVALGEAQIRLTDALKRAERAEAESKQLRKFLQESNVRVEVAESEAKKCRDETEELKVSFRRAEETATKARQELQHARRRAEVAEAIAARCEAAKAAASGSSRSPSASPPEASPKPKAPSPACSGSTPGGAALPRSAKARAVAPRRNSRSSRGQGSEATSEGEKELRRDSEKFSYNRTLAMLKFSENRTGARPGSAMTSATSSLASLHRDESAALPGVVRSSLSPAVGGPGSLTPRDKKSRFLLA</sequence>
<dbReference type="EMBL" id="CAMXCT030001538">
    <property type="protein sequence ID" value="CAL4778313.1"/>
    <property type="molecule type" value="Genomic_DNA"/>
</dbReference>
<keyword evidence="3" id="KW-0812">Transmembrane</keyword>
<feature type="region of interest" description="Disordered" evidence="2">
    <location>
        <begin position="1"/>
        <end position="21"/>
    </location>
</feature>
<dbReference type="OrthoDB" id="436778at2759"/>
<dbReference type="EMBL" id="CAMXCT010001538">
    <property type="protein sequence ID" value="CAI3991001.1"/>
    <property type="molecule type" value="Genomic_DNA"/>
</dbReference>